<accession>A0AAN8AZV2</accession>
<evidence type="ECO:0000256" key="1">
    <source>
        <dbReference type="SAM" id="MobiDB-lite"/>
    </source>
</evidence>
<dbReference type="EMBL" id="JAULUE010002068">
    <property type="protein sequence ID" value="KAK5875625.1"/>
    <property type="molecule type" value="Genomic_DNA"/>
</dbReference>
<gene>
    <name evidence="2" type="ORF">CesoFtcFv8_026689</name>
</gene>
<dbReference type="Proteomes" id="UP001335648">
    <property type="component" value="Unassembled WGS sequence"/>
</dbReference>
<proteinExistence type="predicted"/>
<evidence type="ECO:0000313" key="3">
    <source>
        <dbReference type="Proteomes" id="UP001335648"/>
    </source>
</evidence>
<organism evidence="2 3">
    <name type="scientific">Champsocephalus esox</name>
    <name type="common">pike icefish</name>
    <dbReference type="NCBI Taxonomy" id="159716"/>
    <lineage>
        <taxon>Eukaryota</taxon>
        <taxon>Metazoa</taxon>
        <taxon>Chordata</taxon>
        <taxon>Craniata</taxon>
        <taxon>Vertebrata</taxon>
        <taxon>Euteleostomi</taxon>
        <taxon>Actinopterygii</taxon>
        <taxon>Neopterygii</taxon>
        <taxon>Teleostei</taxon>
        <taxon>Neoteleostei</taxon>
        <taxon>Acanthomorphata</taxon>
        <taxon>Eupercaria</taxon>
        <taxon>Perciformes</taxon>
        <taxon>Notothenioidei</taxon>
        <taxon>Channichthyidae</taxon>
        <taxon>Champsocephalus</taxon>
    </lineage>
</organism>
<comment type="caution">
    <text evidence="2">The sequence shown here is derived from an EMBL/GenBank/DDBJ whole genome shotgun (WGS) entry which is preliminary data.</text>
</comment>
<feature type="compositionally biased region" description="Basic and acidic residues" evidence="1">
    <location>
        <begin position="32"/>
        <end position="46"/>
    </location>
</feature>
<dbReference type="AlphaFoldDB" id="A0AAN8AZV2"/>
<feature type="region of interest" description="Disordered" evidence="1">
    <location>
        <begin position="1"/>
        <end position="73"/>
    </location>
</feature>
<sequence>MAGRMVEKREKDAQKDNYEVKIRTARCAAKTGRTDDRTKREKTGEEGKEDECMTVQKQKEEMHEEDERDRKER</sequence>
<name>A0AAN8AZV2_9TELE</name>
<reference evidence="2 3" key="1">
    <citation type="journal article" date="2023" name="Mol. Biol. Evol.">
        <title>Genomics of Secondarily Temperate Adaptation in the Only Non-Antarctic Icefish.</title>
        <authorList>
            <person name="Rivera-Colon A.G."/>
            <person name="Rayamajhi N."/>
            <person name="Minhas B.F."/>
            <person name="Madrigal G."/>
            <person name="Bilyk K.T."/>
            <person name="Yoon V."/>
            <person name="Hune M."/>
            <person name="Gregory S."/>
            <person name="Cheng C.H.C."/>
            <person name="Catchen J.M."/>
        </authorList>
    </citation>
    <scope>NUCLEOTIDE SEQUENCE [LARGE SCALE GENOMIC DNA]</scope>
    <source>
        <strain evidence="2">JC2023a</strain>
    </source>
</reference>
<protein>
    <submittedName>
        <fullName evidence="2">Uncharacterized protein</fullName>
    </submittedName>
</protein>
<feature type="compositionally biased region" description="Basic and acidic residues" evidence="1">
    <location>
        <begin position="1"/>
        <end position="22"/>
    </location>
</feature>
<keyword evidence="3" id="KW-1185">Reference proteome</keyword>
<evidence type="ECO:0000313" key="2">
    <source>
        <dbReference type="EMBL" id="KAK5875625.1"/>
    </source>
</evidence>